<dbReference type="EMBL" id="MH059636">
    <property type="protein sequence ID" value="AWD90430.1"/>
    <property type="molecule type" value="Genomic_DNA"/>
</dbReference>
<keyword evidence="3" id="KW-1185">Reference proteome</keyword>
<evidence type="ECO:0000256" key="1">
    <source>
        <dbReference type="SAM" id="Phobius"/>
    </source>
</evidence>
<dbReference type="GeneID" id="65112863"/>
<dbReference type="KEGG" id="vg:65112863"/>
<dbReference type="Proteomes" id="UP000246316">
    <property type="component" value="Segment"/>
</dbReference>
<keyword evidence="1" id="KW-0812">Transmembrane</keyword>
<keyword evidence="1" id="KW-0472">Membrane</keyword>
<evidence type="ECO:0000313" key="2">
    <source>
        <dbReference type="EMBL" id="AWD90430.1"/>
    </source>
</evidence>
<name>A0A2S1GM22_9CAUD</name>
<dbReference type="RefSeq" id="YP_010095229.1">
    <property type="nucleotide sequence ID" value="NC_055743.1"/>
</dbReference>
<accession>A0A2S1GM22</accession>
<organism evidence="2 3">
    <name type="scientific">Erwinia phage Cronus</name>
    <dbReference type="NCBI Taxonomy" id="2163633"/>
    <lineage>
        <taxon>Viruses</taxon>
        <taxon>Duplodnaviria</taxon>
        <taxon>Heunggongvirae</taxon>
        <taxon>Uroviricota</taxon>
        <taxon>Caudoviricetes</taxon>
        <taxon>Pantevenvirales</taxon>
        <taxon>Straboviridae</taxon>
        <taxon>Tevenvirinae</taxon>
        <taxon>Risoevirus</taxon>
        <taxon>Risoevirus cronus</taxon>
        <taxon>Roskildevirus cronus</taxon>
    </lineage>
</organism>
<proteinExistence type="predicted"/>
<feature type="transmembrane region" description="Helical" evidence="1">
    <location>
        <begin position="7"/>
        <end position="32"/>
    </location>
</feature>
<keyword evidence="1" id="KW-1133">Transmembrane helix</keyword>
<sequence>MKFIIYFIILFSFFHFLIGLGTAGSILASLFIVALSPFIVMMFSAAIFAIWAGILFLVGLIGYGISKIVDLFNQKRP</sequence>
<feature type="transmembrane region" description="Helical" evidence="1">
    <location>
        <begin position="38"/>
        <end position="65"/>
    </location>
</feature>
<protein>
    <submittedName>
        <fullName evidence="2">Integral membrane protein</fullName>
    </submittedName>
</protein>
<evidence type="ECO:0000313" key="3">
    <source>
        <dbReference type="Proteomes" id="UP000246316"/>
    </source>
</evidence>
<reference evidence="2" key="1">
    <citation type="submission" date="2018-03" db="EMBL/GenBank/DDBJ databases">
        <title>Phage therapy in agriculture - a green tech approach to combat plant pathogenic bacteria.</title>
        <authorList>
            <person name="Carstens A.B."/>
            <person name="Djurhuus A.M."/>
            <person name="Hansen L.H."/>
        </authorList>
    </citation>
    <scope>NUCLEOTIDE SEQUENCE [LARGE SCALE GENOMIC DNA]</scope>
</reference>